<sequence length="100" mass="11016">MKKDGEHHWWETLLGWSPTATGVFNLMLHPIVILLTLMFPWSPSHKSREPGGGREIATLGWSSAAELGRAPGTEGAHGKWAELQRDSSAQEQQLCKAQQG</sequence>
<keyword evidence="2" id="KW-0812">Transmembrane</keyword>
<feature type="compositionally biased region" description="Polar residues" evidence="1">
    <location>
        <begin position="86"/>
        <end position="100"/>
    </location>
</feature>
<dbReference type="EMBL" id="JAUNZN010000039">
    <property type="protein sequence ID" value="KAK4806552.1"/>
    <property type="molecule type" value="Genomic_DNA"/>
</dbReference>
<accession>A0AAN7RJH9</accession>
<evidence type="ECO:0000313" key="4">
    <source>
        <dbReference type="EMBL" id="KAK4806552.1"/>
    </source>
</evidence>
<evidence type="ECO:0000313" key="3">
    <source>
        <dbReference type="EMBL" id="KAK4806462.1"/>
    </source>
</evidence>
<keyword evidence="2" id="KW-1133">Transmembrane helix</keyword>
<evidence type="ECO:0000313" key="5">
    <source>
        <dbReference type="Proteomes" id="UP001333110"/>
    </source>
</evidence>
<feature type="compositionally biased region" description="Basic and acidic residues" evidence="1">
    <location>
        <begin position="76"/>
        <end position="85"/>
    </location>
</feature>
<dbReference type="Proteomes" id="UP001333110">
    <property type="component" value="Unassembled WGS sequence"/>
</dbReference>
<dbReference type="AlphaFoldDB" id="A0AAN7RJH9"/>
<dbReference type="EMBL" id="JAUNZN010000039">
    <property type="protein sequence ID" value="KAK4806462.1"/>
    <property type="molecule type" value="Genomic_DNA"/>
</dbReference>
<keyword evidence="2" id="KW-0472">Membrane</keyword>
<evidence type="ECO:0000256" key="2">
    <source>
        <dbReference type="SAM" id="Phobius"/>
    </source>
</evidence>
<feature type="region of interest" description="Disordered" evidence="1">
    <location>
        <begin position="62"/>
        <end position="100"/>
    </location>
</feature>
<reference evidence="4 5" key="1">
    <citation type="journal article" date="2023" name="J. Hered.">
        <title>Chromosome-level genome of the wood stork (Mycteria americana) provides insight into avian chromosome evolution.</title>
        <authorList>
            <person name="Flamio R. Jr."/>
            <person name="Ramstad K.M."/>
        </authorList>
    </citation>
    <scope>NUCLEOTIDE SEQUENCE [LARGE SCALE GENOMIC DNA]</scope>
    <source>
        <strain evidence="4">JAX WOST 10</strain>
    </source>
</reference>
<gene>
    <name evidence="3" type="ORF">QYF61_013955</name>
    <name evidence="4" type="ORF">QYF61_021388</name>
</gene>
<feature type="transmembrane region" description="Helical" evidence="2">
    <location>
        <begin position="20"/>
        <end position="39"/>
    </location>
</feature>
<comment type="caution">
    <text evidence="4">The sequence shown here is derived from an EMBL/GenBank/DDBJ whole genome shotgun (WGS) entry which is preliminary data.</text>
</comment>
<evidence type="ECO:0000256" key="1">
    <source>
        <dbReference type="SAM" id="MobiDB-lite"/>
    </source>
</evidence>
<name>A0AAN7RJH9_MYCAM</name>
<protein>
    <submittedName>
        <fullName evidence="4">Uncharacterized protein</fullName>
    </submittedName>
</protein>
<proteinExistence type="predicted"/>
<keyword evidence="5" id="KW-1185">Reference proteome</keyword>
<organism evidence="4 5">
    <name type="scientific">Mycteria americana</name>
    <name type="common">Wood stork</name>
    <dbReference type="NCBI Taxonomy" id="33587"/>
    <lineage>
        <taxon>Eukaryota</taxon>
        <taxon>Metazoa</taxon>
        <taxon>Chordata</taxon>
        <taxon>Craniata</taxon>
        <taxon>Vertebrata</taxon>
        <taxon>Euteleostomi</taxon>
        <taxon>Archelosauria</taxon>
        <taxon>Archosauria</taxon>
        <taxon>Dinosauria</taxon>
        <taxon>Saurischia</taxon>
        <taxon>Theropoda</taxon>
        <taxon>Coelurosauria</taxon>
        <taxon>Aves</taxon>
        <taxon>Neognathae</taxon>
        <taxon>Neoaves</taxon>
        <taxon>Aequornithes</taxon>
        <taxon>Ciconiiformes</taxon>
        <taxon>Ciconiidae</taxon>
        <taxon>Mycteria</taxon>
    </lineage>
</organism>